<dbReference type="Gene3D" id="3.40.50.2000">
    <property type="entry name" value="Glycogen Phosphorylase B"/>
    <property type="match status" value="1"/>
</dbReference>
<evidence type="ECO:0000313" key="1">
    <source>
        <dbReference type="EMBL" id="MBB5715393.1"/>
    </source>
</evidence>
<dbReference type="PANTHER" id="PTHR12526">
    <property type="entry name" value="GLYCOSYLTRANSFERASE"/>
    <property type="match status" value="1"/>
</dbReference>
<keyword evidence="1" id="KW-0808">Transferase</keyword>
<protein>
    <submittedName>
        <fullName evidence="1">Sugar transferase (PEP-CTERM/EpsH1 system associated)</fullName>
    </submittedName>
</protein>
<name>A0A7W9BE73_9SPHN</name>
<dbReference type="PANTHER" id="PTHR12526:SF600">
    <property type="entry name" value="GLYCOSYL TRANSFERASE GROUP 1"/>
    <property type="match status" value="1"/>
</dbReference>
<dbReference type="Pfam" id="PF13692">
    <property type="entry name" value="Glyco_trans_1_4"/>
    <property type="match status" value="1"/>
</dbReference>
<dbReference type="EMBL" id="JACIJK010000006">
    <property type="protein sequence ID" value="MBB5715393.1"/>
    <property type="molecule type" value="Genomic_DNA"/>
</dbReference>
<dbReference type="SUPFAM" id="SSF53756">
    <property type="entry name" value="UDP-Glycosyltransferase/glycogen phosphorylase"/>
    <property type="match status" value="1"/>
</dbReference>
<proteinExistence type="predicted"/>
<dbReference type="AlphaFoldDB" id="A0A7W9BE73"/>
<evidence type="ECO:0000313" key="2">
    <source>
        <dbReference type="Proteomes" id="UP000546200"/>
    </source>
</evidence>
<keyword evidence="2" id="KW-1185">Reference proteome</keyword>
<dbReference type="GO" id="GO:0016757">
    <property type="term" value="F:glycosyltransferase activity"/>
    <property type="evidence" value="ECO:0007669"/>
    <property type="project" value="TreeGrafter"/>
</dbReference>
<sequence length="385" mass="40742">MDLLFLAHRAPWPPDRGDRIRSWHVLKHLARHHRVHLVAFVDEAAQTLPAPELTAVTASCTLLHRRKSRARALAEALATGRAVSMTAFADPHFARAVAQVRAAHPIGATYAFSGQMAQYLPDGPRTVMDLVDVDSAKFAQLSTSGRGPLASLYAREARLLGAVERDVAARASATLFVSEAEAALFPRGGGSGRVIAVENGIDAGVFDPAIFAPPSEPLVVMTGQMDYAPNVEGAVWLVERVLPVLREIHPDAEIAIVGRAPVPAVKALAQQPGVAVTGEVADVRPWLARAAVAAAPLHLARGIQNKVLEAMAMARPVVATSAAAEGIDHAGTLRTADDPAGFAQALAQLLSDRPAAGALGRAARARVLERYEWRANLAPLDALFA</sequence>
<comment type="caution">
    <text evidence="1">The sequence shown here is derived from an EMBL/GenBank/DDBJ whole genome shotgun (WGS) entry which is preliminary data.</text>
</comment>
<reference evidence="1 2" key="1">
    <citation type="submission" date="2020-08" db="EMBL/GenBank/DDBJ databases">
        <title>Genomic Encyclopedia of Type Strains, Phase IV (KMG-IV): sequencing the most valuable type-strain genomes for metagenomic binning, comparative biology and taxonomic classification.</title>
        <authorList>
            <person name="Goeker M."/>
        </authorList>
    </citation>
    <scope>NUCLEOTIDE SEQUENCE [LARGE SCALE GENOMIC DNA]</scope>
    <source>
        <strain evidence="1 2">DSM 100044</strain>
    </source>
</reference>
<dbReference type="Proteomes" id="UP000546200">
    <property type="component" value="Unassembled WGS sequence"/>
</dbReference>
<accession>A0A7W9BE73</accession>
<gene>
    <name evidence="1" type="ORF">FHS94_002239</name>
</gene>
<dbReference type="RefSeq" id="WP_184057672.1">
    <property type="nucleotide sequence ID" value="NZ_JACIJK010000006.1"/>
</dbReference>
<organism evidence="1 2">
    <name type="scientific">Sphingomonas aerophila</name>
    <dbReference type="NCBI Taxonomy" id="1344948"/>
    <lineage>
        <taxon>Bacteria</taxon>
        <taxon>Pseudomonadati</taxon>
        <taxon>Pseudomonadota</taxon>
        <taxon>Alphaproteobacteria</taxon>
        <taxon>Sphingomonadales</taxon>
        <taxon>Sphingomonadaceae</taxon>
        <taxon>Sphingomonas</taxon>
    </lineage>
</organism>
<dbReference type="InterPro" id="IPR017521">
    <property type="entry name" value="Sugar_tfrase_PEP-CTERM_Stp1"/>
</dbReference>
<dbReference type="NCBIfam" id="TIGR03087">
    <property type="entry name" value="stp1"/>
    <property type="match status" value="1"/>
</dbReference>